<evidence type="ECO:0000256" key="2">
    <source>
        <dbReference type="ARBA" id="ARBA00022679"/>
    </source>
</evidence>
<dbReference type="InterPro" id="IPR029063">
    <property type="entry name" value="SAM-dependent_MTases_sf"/>
</dbReference>
<dbReference type="PANTHER" id="PTHR10509">
    <property type="entry name" value="O-METHYLTRANSFERASE-RELATED"/>
    <property type="match status" value="1"/>
</dbReference>
<dbReference type="Proteomes" id="UP001500542">
    <property type="component" value="Unassembled WGS sequence"/>
</dbReference>
<dbReference type="PANTHER" id="PTHR10509:SF14">
    <property type="entry name" value="CAFFEOYL-COA O-METHYLTRANSFERASE 3-RELATED"/>
    <property type="match status" value="1"/>
</dbReference>
<comment type="caution">
    <text evidence="4">The sequence shown here is derived from an EMBL/GenBank/DDBJ whole genome shotgun (WGS) entry which is preliminary data.</text>
</comment>
<dbReference type="InterPro" id="IPR050362">
    <property type="entry name" value="Cation-dep_OMT"/>
</dbReference>
<evidence type="ECO:0000256" key="1">
    <source>
        <dbReference type="ARBA" id="ARBA00022603"/>
    </source>
</evidence>
<dbReference type="SUPFAM" id="SSF53335">
    <property type="entry name" value="S-adenosyl-L-methionine-dependent methyltransferases"/>
    <property type="match status" value="1"/>
</dbReference>
<keyword evidence="2" id="KW-0808">Transferase</keyword>
<dbReference type="PROSITE" id="PS51682">
    <property type="entry name" value="SAM_OMT_I"/>
    <property type="match status" value="1"/>
</dbReference>
<keyword evidence="1 4" id="KW-0489">Methyltransferase</keyword>
<evidence type="ECO:0000313" key="4">
    <source>
        <dbReference type="EMBL" id="GAA0959207.1"/>
    </source>
</evidence>
<dbReference type="InterPro" id="IPR002935">
    <property type="entry name" value="SAM_O-MeTrfase"/>
</dbReference>
<accession>A0ABN1RKW1</accession>
<dbReference type="CDD" id="cd02440">
    <property type="entry name" value="AdoMet_MTases"/>
    <property type="match status" value="1"/>
</dbReference>
<sequence>MGSQVLVTDELHEYMVAHGMPLDEVASDLVAETNALGGVSEMLTTPDQAGLLTTLTRLVGARRAVEIGTFTGFSALAISRGLPADGELICLDVSDEWTSIGRRYWERAGVADKIDLRIGDAHESAAKLEGEFDLAFVDAEKPGYTDYFEQLVPKIRPNGILLFDNTLAGGRVVGEHTGEDDPVDRKEFNAHIAADERVDVVILGIGDGLTLVRKR</sequence>
<dbReference type="GO" id="GO:0008168">
    <property type="term" value="F:methyltransferase activity"/>
    <property type="evidence" value="ECO:0007669"/>
    <property type="project" value="UniProtKB-KW"/>
</dbReference>
<evidence type="ECO:0000313" key="5">
    <source>
        <dbReference type="Proteomes" id="UP001500542"/>
    </source>
</evidence>
<reference evidence="4 5" key="1">
    <citation type="journal article" date="2019" name="Int. J. Syst. Evol. Microbiol.">
        <title>The Global Catalogue of Microorganisms (GCM) 10K type strain sequencing project: providing services to taxonomists for standard genome sequencing and annotation.</title>
        <authorList>
            <consortium name="The Broad Institute Genomics Platform"/>
            <consortium name="The Broad Institute Genome Sequencing Center for Infectious Disease"/>
            <person name="Wu L."/>
            <person name="Ma J."/>
        </authorList>
    </citation>
    <scope>NUCLEOTIDE SEQUENCE [LARGE SCALE GENOMIC DNA]</scope>
    <source>
        <strain evidence="4 5">JCM 10977</strain>
    </source>
</reference>
<organism evidence="4 5">
    <name type="scientific">Kribbella koreensis</name>
    <dbReference type="NCBI Taxonomy" id="57909"/>
    <lineage>
        <taxon>Bacteria</taxon>
        <taxon>Bacillati</taxon>
        <taxon>Actinomycetota</taxon>
        <taxon>Actinomycetes</taxon>
        <taxon>Propionibacteriales</taxon>
        <taxon>Kribbellaceae</taxon>
        <taxon>Kribbella</taxon>
    </lineage>
</organism>
<dbReference type="Pfam" id="PF01596">
    <property type="entry name" value="Methyltransf_3"/>
    <property type="match status" value="1"/>
</dbReference>
<gene>
    <name evidence="4" type="ORF">GCM10009554_72550</name>
</gene>
<protein>
    <submittedName>
        <fullName evidence="4">Class I SAM-dependent methyltransferase</fullName>
    </submittedName>
</protein>
<dbReference type="EMBL" id="BAAAHK010000020">
    <property type="protein sequence ID" value="GAA0959207.1"/>
    <property type="molecule type" value="Genomic_DNA"/>
</dbReference>
<evidence type="ECO:0000256" key="3">
    <source>
        <dbReference type="ARBA" id="ARBA00022691"/>
    </source>
</evidence>
<name>A0ABN1RKW1_9ACTN</name>
<dbReference type="GO" id="GO:0032259">
    <property type="term" value="P:methylation"/>
    <property type="evidence" value="ECO:0007669"/>
    <property type="project" value="UniProtKB-KW"/>
</dbReference>
<dbReference type="RefSeq" id="WP_343981200.1">
    <property type="nucleotide sequence ID" value="NZ_BAAAHK010000020.1"/>
</dbReference>
<keyword evidence="3" id="KW-0949">S-adenosyl-L-methionine</keyword>
<keyword evidence="5" id="KW-1185">Reference proteome</keyword>
<dbReference type="Gene3D" id="3.40.50.150">
    <property type="entry name" value="Vaccinia Virus protein VP39"/>
    <property type="match status" value="1"/>
</dbReference>
<proteinExistence type="predicted"/>